<dbReference type="GO" id="GO:0022857">
    <property type="term" value="F:transmembrane transporter activity"/>
    <property type="evidence" value="ECO:0007669"/>
    <property type="project" value="InterPro"/>
</dbReference>
<feature type="transmembrane region" description="Helical" evidence="6">
    <location>
        <begin position="213"/>
        <end position="234"/>
    </location>
</feature>
<dbReference type="GO" id="GO:0016020">
    <property type="term" value="C:membrane"/>
    <property type="evidence" value="ECO:0007669"/>
    <property type="project" value="UniProtKB-SubCell"/>
</dbReference>
<dbReference type="PANTHER" id="PTHR11654">
    <property type="entry name" value="OLIGOPEPTIDE TRANSPORTER-RELATED"/>
    <property type="match status" value="1"/>
</dbReference>
<evidence type="ECO:0000256" key="4">
    <source>
        <dbReference type="ARBA" id="ARBA00022989"/>
    </source>
</evidence>
<keyword evidence="5 6" id="KW-0472">Membrane</keyword>
<dbReference type="Gene3D" id="1.20.1250.20">
    <property type="entry name" value="MFS general substrate transporter like domains"/>
    <property type="match status" value="1"/>
</dbReference>
<dbReference type="OrthoDB" id="8904098at2759"/>
<accession>A0A978V8F6</accession>
<feature type="transmembrane region" description="Helical" evidence="6">
    <location>
        <begin position="328"/>
        <end position="350"/>
    </location>
</feature>
<keyword evidence="4 6" id="KW-1133">Transmembrane helix</keyword>
<feature type="transmembrane region" description="Helical" evidence="6">
    <location>
        <begin position="139"/>
        <end position="165"/>
    </location>
</feature>
<dbReference type="EMBL" id="JAEACU010000006">
    <property type="protein sequence ID" value="KAH7524191.1"/>
    <property type="molecule type" value="Genomic_DNA"/>
</dbReference>
<keyword evidence="3 6" id="KW-0812">Transmembrane</keyword>
<proteinExistence type="inferred from homology"/>
<dbReference type="InterPro" id="IPR036259">
    <property type="entry name" value="MFS_trans_sf"/>
</dbReference>
<evidence type="ECO:0000256" key="5">
    <source>
        <dbReference type="ARBA" id="ARBA00023136"/>
    </source>
</evidence>
<evidence type="ECO:0000256" key="2">
    <source>
        <dbReference type="ARBA" id="ARBA00005982"/>
    </source>
</evidence>
<organism evidence="7 8">
    <name type="scientific">Ziziphus jujuba var. spinosa</name>
    <dbReference type="NCBI Taxonomy" id="714518"/>
    <lineage>
        <taxon>Eukaryota</taxon>
        <taxon>Viridiplantae</taxon>
        <taxon>Streptophyta</taxon>
        <taxon>Embryophyta</taxon>
        <taxon>Tracheophyta</taxon>
        <taxon>Spermatophyta</taxon>
        <taxon>Magnoliopsida</taxon>
        <taxon>eudicotyledons</taxon>
        <taxon>Gunneridae</taxon>
        <taxon>Pentapetalae</taxon>
        <taxon>rosids</taxon>
        <taxon>fabids</taxon>
        <taxon>Rosales</taxon>
        <taxon>Rhamnaceae</taxon>
        <taxon>Paliureae</taxon>
        <taxon>Ziziphus</taxon>
    </lineage>
</organism>
<dbReference type="Pfam" id="PF00854">
    <property type="entry name" value="PTR2"/>
    <property type="match status" value="1"/>
</dbReference>
<feature type="transmembrane region" description="Helical" evidence="6">
    <location>
        <begin position="370"/>
        <end position="389"/>
    </location>
</feature>
<dbReference type="InterPro" id="IPR000109">
    <property type="entry name" value="POT_fam"/>
</dbReference>
<sequence>MAISQVEENAITVEEPLLPGPSSTKGGIRTLPFIIANEAFERVSNYGLQPDMILYLTGEYGMRAATSATINFLWSAATDFTPIVGAFIADSYVGRYPMIGFGCIVSFLGTLLLWLTTIIPQARPSCNELTSTCEDPTTSQLLVLLSSFALMAIGAGGIRSCSLAFGADQLDKKKDYRNARLLESFFNWYNISVNVSLLVAFSCIVYVQEHMGWILGFGIPAVLMLLSAISFFLASPFYAKLKAKESVLTRLAQVVAASYKNRDIQLSSFNKYEYYHIKGSIASPSDNLRCLNKACIIRNPHEDLTPEGRASDPWRLCTVKQVEDLKALIRILPIWTTGVLMALTVSQSSFPVLQANTMDRTFFKYFEIPAGSFPIFVVIAFALWLGFYDRVLLPIASKIKGKSVRLSSKVRMGIGIVISIIAMLTAATVENIRRNKAYEQGIQDNPDALVNMSASWLLLQNILIGIAEAFNTIGQIEFFYSECPKNMASVALTFAALGRSGGNVLGSILMSSVDSITENGKQGSWVSTNINHAHYDYYCLVLSGIGFINLMYYIACSKAYGPCRGEGKDFMQIIPMDEESECEY</sequence>
<evidence type="ECO:0000256" key="3">
    <source>
        <dbReference type="ARBA" id="ARBA00022692"/>
    </source>
</evidence>
<dbReference type="AlphaFoldDB" id="A0A978V8F6"/>
<comment type="caution">
    <text evidence="7">The sequence shown here is derived from an EMBL/GenBank/DDBJ whole genome shotgun (WGS) entry which is preliminary data.</text>
</comment>
<feature type="transmembrane region" description="Helical" evidence="6">
    <location>
        <begin position="186"/>
        <end position="207"/>
    </location>
</feature>
<feature type="transmembrane region" description="Helical" evidence="6">
    <location>
        <begin position="410"/>
        <end position="429"/>
    </location>
</feature>
<dbReference type="Proteomes" id="UP000813462">
    <property type="component" value="Unassembled WGS sequence"/>
</dbReference>
<feature type="transmembrane region" description="Helical" evidence="6">
    <location>
        <begin position="537"/>
        <end position="555"/>
    </location>
</feature>
<comment type="subcellular location">
    <subcellularLocation>
        <location evidence="1">Membrane</location>
        <topology evidence="1">Multi-pass membrane protein</topology>
    </subcellularLocation>
</comment>
<feature type="transmembrane region" description="Helical" evidence="6">
    <location>
        <begin position="98"/>
        <end position="119"/>
    </location>
</feature>
<evidence type="ECO:0000313" key="7">
    <source>
        <dbReference type="EMBL" id="KAH7524191.1"/>
    </source>
</evidence>
<name>A0A978V8F6_ZIZJJ</name>
<evidence type="ECO:0000256" key="6">
    <source>
        <dbReference type="SAM" id="Phobius"/>
    </source>
</evidence>
<evidence type="ECO:0000313" key="8">
    <source>
        <dbReference type="Proteomes" id="UP000813462"/>
    </source>
</evidence>
<protein>
    <recommendedName>
        <fullName evidence="9">Protein NRT1/ PTR FAMILY 1.2-like</fullName>
    </recommendedName>
</protein>
<evidence type="ECO:0000256" key="1">
    <source>
        <dbReference type="ARBA" id="ARBA00004141"/>
    </source>
</evidence>
<dbReference type="CDD" id="cd17416">
    <property type="entry name" value="MFS_NPF1_2"/>
    <property type="match status" value="1"/>
</dbReference>
<comment type="similarity">
    <text evidence="2">Belongs to the major facilitator superfamily. Proton-dependent oligopeptide transporter (POT/PTR) (TC 2.A.17) family.</text>
</comment>
<dbReference type="SUPFAM" id="SSF103473">
    <property type="entry name" value="MFS general substrate transporter"/>
    <property type="match status" value="1"/>
</dbReference>
<reference evidence="7" key="1">
    <citation type="journal article" date="2021" name="Front. Plant Sci.">
        <title>Chromosome-Scale Genome Assembly for Chinese Sour Jujube and Insights Into Its Genome Evolution and Domestication Signature.</title>
        <authorList>
            <person name="Shen L.-Y."/>
            <person name="Luo H."/>
            <person name="Wang X.-L."/>
            <person name="Wang X.-M."/>
            <person name="Qiu X.-J."/>
            <person name="Liu H."/>
            <person name="Zhou S.-S."/>
            <person name="Jia K.-H."/>
            <person name="Nie S."/>
            <person name="Bao Y.-T."/>
            <person name="Zhang R.-G."/>
            <person name="Yun Q.-Z."/>
            <person name="Chai Y.-H."/>
            <person name="Lu J.-Y."/>
            <person name="Li Y."/>
            <person name="Zhao S.-W."/>
            <person name="Mao J.-F."/>
            <person name="Jia S.-G."/>
            <person name="Mao Y.-M."/>
        </authorList>
    </citation>
    <scope>NUCLEOTIDE SEQUENCE</scope>
    <source>
        <strain evidence="7">AT0</strain>
        <tissue evidence="7">Leaf</tissue>
    </source>
</reference>
<gene>
    <name evidence="7" type="ORF">FEM48_Zijuj06G0092900</name>
</gene>
<evidence type="ECO:0008006" key="9">
    <source>
        <dbReference type="Google" id="ProtNLM"/>
    </source>
</evidence>